<name>A0A5B7G2E9_PORTR</name>
<dbReference type="EMBL" id="VSRR010012070">
    <property type="protein sequence ID" value="MPC54051.1"/>
    <property type="molecule type" value="Genomic_DNA"/>
</dbReference>
<reference evidence="2 3" key="1">
    <citation type="submission" date="2019-05" db="EMBL/GenBank/DDBJ databases">
        <title>Another draft genome of Portunus trituberculatus and its Hox gene families provides insights of decapod evolution.</title>
        <authorList>
            <person name="Jeong J.-H."/>
            <person name="Song I."/>
            <person name="Kim S."/>
            <person name="Choi T."/>
            <person name="Kim D."/>
            <person name="Ryu S."/>
            <person name="Kim W."/>
        </authorList>
    </citation>
    <scope>NUCLEOTIDE SEQUENCE [LARGE SCALE GENOMIC DNA]</scope>
    <source>
        <tissue evidence="2">Muscle</tissue>
    </source>
</reference>
<feature type="region of interest" description="Disordered" evidence="1">
    <location>
        <begin position="1"/>
        <end position="41"/>
    </location>
</feature>
<dbReference type="OrthoDB" id="2020542at2759"/>
<evidence type="ECO:0000256" key="1">
    <source>
        <dbReference type="SAM" id="MobiDB-lite"/>
    </source>
</evidence>
<evidence type="ECO:0000313" key="2">
    <source>
        <dbReference type="EMBL" id="MPC54051.1"/>
    </source>
</evidence>
<accession>A0A5B7G2E9</accession>
<protein>
    <submittedName>
        <fullName evidence="2">Uncharacterized protein</fullName>
    </submittedName>
</protein>
<gene>
    <name evidence="2" type="ORF">E2C01_047958</name>
</gene>
<feature type="compositionally biased region" description="Basic and acidic residues" evidence="1">
    <location>
        <begin position="81"/>
        <end position="96"/>
    </location>
</feature>
<evidence type="ECO:0000313" key="3">
    <source>
        <dbReference type="Proteomes" id="UP000324222"/>
    </source>
</evidence>
<keyword evidence="3" id="KW-1185">Reference proteome</keyword>
<comment type="caution">
    <text evidence="2">The sequence shown here is derived from an EMBL/GenBank/DDBJ whole genome shotgun (WGS) entry which is preliminary data.</text>
</comment>
<proteinExistence type="predicted"/>
<organism evidence="2 3">
    <name type="scientific">Portunus trituberculatus</name>
    <name type="common">Swimming crab</name>
    <name type="synonym">Neptunus trituberculatus</name>
    <dbReference type="NCBI Taxonomy" id="210409"/>
    <lineage>
        <taxon>Eukaryota</taxon>
        <taxon>Metazoa</taxon>
        <taxon>Ecdysozoa</taxon>
        <taxon>Arthropoda</taxon>
        <taxon>Crustacea</taxon>
        <taxon>Multicrustacea</taxon>
        <taxon>Malacostraca</taxon>
        <taxon>Eumalacostraca</taxon>
        <taxon>Eucarida</taxon>
        <taxon>Decapoda</taxon>
        <taxon>Pleocyemata</taxon>
        <taxon>Brachyura</taxon>
        <taxon>Eubrachyura</taxon>
        <taxon>Portunoidea</taxon>
        <taxon>Portunidae</taxon>
        <taxon>Portuninae</taxon>
        <taxon>Portunus</taxon>
    </lineage>
</organism>
<dbReference type="Proteomes" id="UP000324222">
    <property type="component" value="Unassembled WGS sequence"/>
</dbReference>
<sequence>MSGKAKETGTAETSLGGGLQVSAAGSTSGGDGSSHLSPDASYNVYETRYQRSLRNYLTRETLPSEAHYRNLESVVGNQRPTIDELHQNTVSEREVGDSTAHPNL</sequence>
<dbReference type="AlphaFoldDB" id="A0A5B7G2E9"/>
<feature type="region of interest" description="Disordered" evidence="1">
    <location>
        <begin position="73"/>
        <end position="104"/>
    </location>
</feature>